<evidence type="ECO:0000313" key="4">
    <source>
        <dbReference type="Proteomes" id="UP000826271"/>
    </source>
</evidence>
<dbReference type="Pfam" id="PF10157">
    <property type="entry name" value="BORCS6"/>
    <property type="match status" value="1"/>
</dbReference>
<proteinExistence type="predicted"/>
<dbReference type="Proteomes" id="UP000826271">
    <property type="component" value="Unassembled WGS sequence"/>
</dbReference>
<dbReference type="PANTHER" id="PTHR39708:SF2">
    <property type="entry name" value="BLOC-1-RELATED COMPLEX SUBUNIT 6 C-TERMINAL HELIX DOMAIN-CONTAINING PROTEIN"/>
    <property type="match status" value="1"/>
</dbReference>
<organism evidence="3 4">
    <name type="scientific">Buddleja alternifolia</name>
    <dbReference type="NCBI Taxonomy" id="168488"/>
    <lineage>
        <taxon>Eukaryota</taxon>
        <taxon>Viridiplantae</taxon>
        <taxon>Streptophyta</taxon>
        <taxon>Embryophyta</taxon>
        <taxon>Tracheophyta</taxon>
        <taxon>Spermatophyta</taxon>
        <taxon>Magnoliopsida</taxon>
        <taxon>eudicotyledons</taxon>
        <taxon>Gunneridae</taxon>
        <taxon>Pentapetalae</taxon>
        <taxon>asterids</taxon>
        <taxon>lamiids</taxon>
        <taxon>Lamiales</taxon>
        <taxon>Scrophulariaceae</taxon>
        <taxon>Buddlejeae</taxon>
        <taxon>Buddleja</taxon>
    </lineage>
</organism>
<name>A0AAV6XGW2_9LAMI</name>
<evidence type="ECO:0000313" key="3">
    <source>
        <dbReference type="EMBL" id="KAG8382221.1"/>
    </source>
</evidence>
<accession>A0AAV6XGW2</accession>
<sequence length="142" mass="15147">MEVQEKTDGSSEALGGDTVADPQPSPELEHDEDATVEIDDEASKTASCRSPQEIMKTLEAATSSTVDHMSCFSDAAGHLQECVLDASTKGNHYINSCLRLNEEMKGMGTLATQLSSPVGDGCGWQQIVVEGDTVILAQTLWD</sequence>
<dbReference type="PANTHER" id="PTHR39708">
    <property type="entry name" value="OS07G0483400 PROTEIN"/>
    <property type="match status" value="1"/>
</dbReference>
<dbReference type="InterPro" id="IPR046465">
    <property type="entry name" value="BORCS6_C"/>
</dbReference>
<protein>
    <recommendedName>
        <fullName evidence="2">BLOC-1-related complex subunit 6 C-terminal helix domain-containing protein</fullName>
    </recommendedName>
</protein>
<feature type="region of interest" description="Disordered" evidence="1">
    <location>
        <begin position="1"/>
        <end position="33"/>
    </location>
</feature>
<gene>
    <name evidence="3" type="ORF">BUALT_Bualt05G0054100</name>
</gene>
<evidence type="ECO:0000259" key="2">
    <source>
        <dbReference type="Pfam" id="PF10157"/>
    </source>
</evidence>
<dbReference type="EMBL" id="WHWC01000005">
    <property type="protein sequence ID" value="KAG8382221.1"/>
    <property type="molecule type" value="Genomic_DNA"/>
</dbReference>
<comment type="caution">
    <text evidence="3">The sequence shown here is derived from an EMBL/GenBank/DDBJ whole genome shotgun (WGS) entry which is preliminary data.</text>
</comment>
<dbReference type="AlphaFoldDB" id="A0AAV6XGW2"/>
<evidence type="ECO:0000256" key="1">
    <source>
        <dbReference type="SAM" id="MobiDB-lite"/>
    </source>
</evidence>
<keyword evidence="4" id="KW-1185">Reference proteome</keyword>
<feature type="domain" description="BLOC-1-related complex subunit 6 C-terminal helix" evidence="2">
    <location>
        <begin position="52"/>
        <end position="114"/>
    </location>
</feature>
<reference evidence="3" key="1">
    <citation type="submission" date="2019-10" db="EMBL/GenBank/DDBJ databases">
        <authorList>
            <person name="Zhang R."/>
            <person name="Pan Y."/>
            <person name="Wang J."/>
            <person name="Ma R."/>
            <person name="Yu S."/>
        </authorList>
    </citation>
    <scope>NUCLEOTIDE SEQUENCE</scope>
    <source>
        <strain evidence="3">LA-IB0</strain>
        <tissue evidence="3">Leaf</tissue>
    </source>
</reference>